<reference evidence="1" key="1">
    <citation type="journal article" date="2013" name="Lancet">
        <title>First case of E anophelis outbreak in an intensive-care unit.</title>
        <authorList>
            <person name="Teo J."/>
            <person name="Tan S.Y."/>
            <person name="Tay M."/>
            <person name="Ding Y."/>
            <person name="Kjelleberg S."/>
            <person name="Givskov M."/>
            <person name="Lin R.T."/>
            <person name="Yang L."/>
        </authorList>
    </citation>
    <scope>NUCLEOTIDE SEQUENCE [LARGE SCALE GENOMIC DNA]</scope>
    <source>
        <strain evidence="1">NUHP1</strain>
    </source>
</reference>
<dbReference type="RefSeq" id="WP_009088385.1">
    <property type="nucleotide sequence ID" value="NZ_CP007547.1"/>
</dbReference>
<sequence length="166" mass="18943">MTGNIFINKVEASGIIAFDLIDYKPDIETVEFDIKDYLYMEMIVKEKEFRNSMSQIDFTYFKGKAVAIVCSADAIIPPWVYMVLAEKFHDNAVSFDFKDIASVEEDLWKENLLKADISSFTGHKVVVRARPDIPPALYMLATSRLKPLVKALMYGEIGMPKVIFKN</sequence>
<evidence type="ECO:0008006" key="3">
    <source>
        <dbReference type="Google" id="ProtNLM"/>
    </source>
</evidence>
<name>A0A077EIT6_9FLAO</name>
<dbReference type="Pfam" id="PF10652">
    <property type="entry name" value="DUF2480"/>
    <property type="match status" value="1"/>
</dbReference>
<dbReference type="STRING" id="1338011.BD94_2309"/>
<reference evidence="1" key="2">
    <citation type="journal article" date="2015" name="Genome Biol. Evol.">
        <title>Complete Genome Sequence and Transcriptomic Analysis of the Novel Pathogen Elizabethkingia anophelis in Response to Oxidative Stress.</title>
        <authorList>
            <person name="Li Y."/>
            <person name="Liu Y."/>
            <person name="Chew S.C."/>
            <person name="Tay M."/>
            <person name="Salido M.M."/>
            <person name="Teo J."/>
            <person name="Lauro F.M."/>
            <person name="Givskov M."/>
            <person name="Yang L."/>
        </authorList>
    </citation>
    <scope>NUCLEOTIDE SEQUENCE</scope>
    <source>
        <strain evidence="1">NUHP1</strain>
    </source>
</reference>
<evidence type="ECO:0000313" key="2">
    <source>
        <dbReference type="Proteomes" id="UP000028933"/>
    </source>
</evidence>
<dbReference type="HOGENOM" id="CLU_1575646_0_0_10"/>
<dbReference type="Proteomes" id="UP000028933">
    <property type="component" value="Chromosome"/>
</dbReference>
<dbReference type="InterPro" id="IPR018914">
    <property type="entry name" value="DUF2480"/>
</dbReference>
<dbReference type="eggNOG" id="ENOG5031B3Y">
    <property type="taxonomic scope" value="Bacteria"/>
</dbReference>
<dbReference type="GeneID" id="56683387"/>
<accession>A0A077EIT6</accession>
<evidence type="ECO:0000313" key="1">
    <source>
        <dbReference type="EMBL" id="AIL46084.1"/>
    </source>
</evidence>
<protein>
    <recommendedName>
        <fullName evidence="3">DUF2480 family protein</fullName>
    </recommendedName>
</protein>
<dbReference type="AlphaFoldDB" id="A0A077EIT6"/>
<dbReference type="KEGG" id="eao:BD94_2309"/>
<dbReference type="EMBL" id="CP007547">
    <property type="protein sequence ID" value="AIL46084.1"/>
    <property type="molecule type" value="Genomic_DNA"/>
</dbReference>
<gene>
    <name evidence="1" type="ORF">BD94_2309</name>
</gene>
<proteinExistence type="predicted"/>
<organism evidence="1 2">
    <name type="scientific">Elizabethkingia anophelis NUHP1</name>
    <dbReference type="NCBI Taxonomy" id="1338011"/>
    <lineage>
        <taxon>Bacteria</taxon>
        <taxon>Pseudomonadati</taxon>
        <taxon>Bacteroidota</taxon>
        <taxon>Flavobacteriia</taxon>
        <taxon>Flavobacteriales</taxon>
        <taxon>Weeksellaceae</taxon>
        <taxon>Elizabethkingia</taxon>
    </lineage>
</organism>